<dbReference type="EMBL" id="CP036272">
    <property type="protein sequence ID" value="QDT62114.1"/>
    <property type="molecule type" value="Genomic_DNA"/>
</dbReference>
<dbReference type="Proteomes" id="UP000315003">
    <property type="component" value="Chromosome"/>
</dbReference>
<keyword evidence="3 7" id="KW-0067">ATP-binding</keyword>
<dbReference type="InterPro" id="IPR003439">
    <property type="entry name" value="ABC_transporter-like_ATP-bd"/>
</dbReference>
<organism evidence="7 8">
    <name type="scientific">Stieleria bergensis</name>
    <dbReference type="NCBI Taxonomy" id="2528025"/>
    <lineage>
        <taxon>Bacteria</taxon>
        <taxon>Pseudomonadati</taxon>
        <taxon>Planctomycetota</taxon>
        <taxon>Planctomycetia</taxon>
        <taxon>Pirellulales</taxon>
        <taxon>Pirellulaceae</taxon>
        <taxon>Stieleria</taxon>
    </lineage>
</organism>
<dbReference type="InterPro" id="IPR027417">
    <property type="entry name" value="P-loop_NTPase"/>
</dbReference>
<evidence type="ECO:0000256" key="5">
    <source>
        <dbReference type="ARBA" id="ARBA00037066"/>
    </source>
</evidence>
<evidence type="ECO:0000313" key="7">
    <source>
        <dbReference type="EMBL" id="QDT62114.1"/>
    </source>
</evidence>
<dbReference type="Pfam" id="PF00005">
    <property type="entry name" value="ABC_tran"/>
    <property type="match status" value="1"/>
</dbReference>
<keyword evidence="4" id="KW-1278">Translocase</keyword>
<evidence type="ECO:0000256" key="2">
    <source>
        <dbReference type="ARBA" id="ARBA00022741"/>
    </source>
</evidence>
<evidence type="ECO:0000256" key="1">
    <source>
        <dbReference type="ARBA" id="ARBA00022448"/>
    </source>
</evidence>
<evidence type="ECO:0000313" key="8">
    <source>
        <dbReference type="Proteomes" id="UP000315003"/>
    </source>
</evidence>
<dbReference type="SUPFAM" id="SSF52540">
    <property type="entry name" value="P-loop containing nucleoside triphosphate hydrolases"/>
    <property type="match status" value="1"/>
</dbReference>
<evidence type="ECO:0000256" key="4">
    <source>
        <dbReference type="ARBA" id="ARBA00022967"/>
    </source>
</evidence>
<keyword evidence="2" id="KW-0547">Nucleotide-binding</keyword>
<protein>
    <submittedName>
        <fullName evidence="7">Putative siderophore transport system ATP-binding protein YusV</fullName>
    </submittedName>
</protein>
<evidence type="ECO:0000259" key="6">
    <source>
        <dbReference type="PROSITE" id="PS50893"/>
    </source>
</evidence>
<comment type="function">
    <text evidence="5">Part of the ABC transporter complex HmuTUV involved in hemin import. Responsible for energy coupling to the transport system.</text>
</comment>
<feature type="domain" description="ABC transporter" evidence="6">
    <location>
        <begin position="4"/>
        <end position="241"/>
    </location>
</feature>
<keyword evidence="8" id="KW-1185">Reference proteome</keyword>
<dbReference type="FunFam" id="3.40.50.300:FF:000134">
    <property type="entry name" value="Iron-enterobactin ABC transporter ATP-binding protein"/>
    <property type="match status" value="1"/>
</dbReference>
<proteinExistence type="predicted"/>
<dbReference type="SMART" id="SM00382">
    <property type="entry name" value="AAA"/>
    <property type="match status" value="1"/>
</dbReference>
<evidence type="ECO:0000256" key="3">
    <source>
        <dbReference type="ARBA" id="ARBA00022840"/>
    </source>
</evidence>
<dbReference type="Gene3D" id="3.40.50.300">
    <property type="entry name" value="P-loop containing nucleotide triphosphate hydrolases"/>
    <property type="match status" value="1"/>
</dbReference>
<dbReference type="InterPro" id="IPR003593">
    <property type="entry name" value="AAA+_ATPase"/>
</dbReference>
<dbReference type="PANTHER" id="PTHR42794:SF1">
    <property type="entry name" value="HEMIN IMPORT ATP-BINDING PROTEIN HMUV"/>
    <property type="match status" value="1"/>
</dbReference>
<sequence>MAKFSVHDLCFGYTAQRLVLKELSLQLSPGQVLVLLGGNGAGKTTLLRIMAGQLQASVGSVFIDDRELRDWSHQQLAKQLTLMPQFEGNESGLKVGEMVLLGRSAHRGWCVPFSDEDHQAADQAMKLAGLSELADRPIATLSGGQWRRTLLARSLAQEASILLLDEPTSGLDLKHQFESLRQIRALVKERDLIAVVTLHDLNHAAAFADQIALLSGQQLLACGPPEEVLTKDLIVQAFEIDVIVTEHPIHGTPLVVPTGEVTR</sequence>
<name>A0A517T146_9BACT</name>
<dbReference type="GO" id="GO:0005524">
    <property type="term" value="F:ATP binding"/>
    <property type="evidence" value="ECO:0007669"/>
    <property type="project" value="UniProtKB-KW"/>
</dbReference>
<dbReference type="PROSITE" id="PS50893">
    <property type="entry name" value="ABC_TRANSPORTER_2"/>
    <property type="match status" value="1"/>
</dbReference>
<dbReference type="AlphaFoldDB" id="A0A517T146"/>
<gene>
    <name evidence="7" type="primary">yusV</name>
    <name evidence="7" type="ORF">SV7mr_46610</name>
</gene>
<keyword evidence="1" id="KW-0813">Transport</keyword>
<dbReference type="PANTHER" id="PTHR42794">
    <property type="entry name" value="HEMIN IMPORT ATP-BINDING PROTEIN HMUV"/>
    <property type="match status" value="1"/>
</dbReference>
<dbReference type="GO" id="GO:0016887">
    <property type="term" value="F:ATP hydrolysis activity"/>
    <property type="evidence" value="ECO:0007669"/>
    <property type="project" value="InterPro"/>
</dbReference>
<accession>A0A517T146</accession>
<dbReference type="RefSeq" id="WP_419187737.1">
    <property type="nucleotide sequence ID" value="NZ_CP036272.1"/>
</dbReference>
<reference evidence="7 8" key="1">
    <citation type="submission" date="2019-02" db="EMBL/GenBank/DDBJ databases">
        <title>Deep-cultivation of Planctomycetes and their phenomic and genomic characterization uncovers novel biology.</title>
        <authorList>
            <person name="Wiegand S."/>
            <person name="Jogler M."/>
            <person name="Boedeker C."/>
            <person name="Pinto D."/>
            <person name="Vollmers J."/>
            <person name="Rivas-Marin E."/>
            <person name="Kohn T."/>
            <person name="Peeters S.H."/>
            <person name="Heuer A."/>
            <person name="Rast P."/>
            <person name="Oberbeckmann S."/>
            <person name="Bunk B."/>
            <person name="Jeske O."/>
            <person name="Meyerdierks A."/>
            <person name="Storesund J.E."/>
            <person name="Kallscheuer N."/>
            <person name="Luecker S."/>
            <person name="Lage O.M."/>
            <person name="Pohl T."/>
            <person name="Merkel B.J."/>
            <person name="Hornburger P."/>
            <person name="Mueller R.-W."/>
            <person name="Bruemmer F."/>
            <person name="Labrenz M."/>
            <person name="Spormann A.M."/>
            <person name="Op den Camp H."/>
            <person name="Overmann J."/>
            <person name="Amann R."/>
            <person name="Jetten M.S.M."/>
            <person name="Mascher T."/>
            <person name="Medema M.H."/>
            <person name="Devos D.P."/>
            <person name="Kaster A.-K."/>
            <person name="Ovreas L."/>
            <person name="Rohde M."/>
            <person name="Galperin M.Y."/>
            <person name="Jogler C."/>
        </authorList>
    </citation>
    <scope>NUCLEOTIDE SEQUENCE [LARGE SCALE GENOMIC DNA]</scope>
    <source>
        <strain evidence="7 8">SV_7m_r</strain>
    </source>
</reference>
<dbReference type="CDD" id="cd03214">
    <property type="entry name" value="ABC_Iron-Siderophores_B12_Hemin"/>
    <property type="match status" value="1"/>
</dbReference>